<dbReference type="Proteomes" id="UP000439123">
    <property type="component" value="Unassembled WGS sequence"/>
</dbReference>
<dbReference type="EMBL" id="CABWLC010000020">
    <property type="protein sequence ID" value="VXA88685.1"/>
    <property type="molecule type" value="Genomic_DNA"/>
</dbReference>
<gene>
    <name evidence="2" type="ORF">AERO8C_70313</name>
</gene>
<dbReference type="AlphaFoldDB" id="A0A653LC53"/>
<proteinExistence type="predicted"/>
<accession>A0A653LC53</accession>
<feature type="compositionally biased region" description="Basic and acidic residues" evidence="1">
    <location>
        <begin position="1"/>
        <end position="16"/>
    </location>
</feature>
<evidence type="ECO:0000313" key="3">
    <source>
        <dbReference type="Proteomes" id="UP000439123"/>
    </source>
</evidence>
<protein>
    <submittedName>
        <fullName evidence="2">Uncharacterized protein</fullName>
    </submittedName>
</protein>
<evidence type="ECO:0000256" key="1">
    <source>
        <dbReference type="SAM" id="MobiDB-lite"/>
    </source>
</evidence>
<reference evidence="2 3" key="1">
    <citation type="submission" date="2019-10" db="EMBL/GenBank/DDBJ databases">
        <authorList>
            <person name="Karimi E."/>
        </authorList>
    </citation>
    <scope>NUCLEOTIDE SEQUENCE [LARGE SCALE GENOMIC DNA]</scope>
    <source>
        <strain evidence="2">Aeromonas sp. 8C</strain>
    </source>
</reference>
<feature type="region of interest" description="Disordered" evidence="1">
    <location>
        <begin position="1"/>
        <end position="53"/>
    </location>
</feature>
<name>A0A653LC53_AERVE</name>
<sequence>MAIVTDLKRGQSDWPRKGTTLSSASRRSGWLSHPFKHGGDALTQTDTHGGNPQGGILLLHQIDEGGGDAGAGAAEGVAQRNGAAVQVHLLVHQVLQTQILHAGQGLGGKRLVQLEQVDITDSQTGTLERLLGGRYRAVTHDGGVTASDGHGTYLGARREAEGLGAIRAHHQHGGGAIGQGRGAAGGDGAVDRVKHRAQLAQSFDRGLRTDHLVIVVEEAGAAGVVAFQPDDLLGKTSFHGCRVGAAVGAGGKLVLLLAADAVQLAEHLGGQPHHAGGFRHRLGHAGMEVNAVAHRHVTHVLDAADDEDIPITHLNGAGGVVQRLHGGAAQTVDGDRPHLLGNTGQQRGVAGDVEALLQGLLHAAPVDILDLVRVEVGVAQQDGFHQVRGQIFCTHVAEGAALGPAHRGPDTVDNDYVFHEWISFPQSVEGFALGGHLA</sequence>
<evidence type="ECO:0000313" key="2">
    <source>
        <dbReference type="EMBL" id="VXA88685.1"/>
    </source>
</evidence>
<organism evidence="2 3">
    <name type="scientific">Aeromonas veronii</name>
    <dbReference type="NCBI Taxonomy" id="654"/>
    <lineage>
        <taxon>Bacteria</taxon>
        <taxon>Pseudomonadati</taxon>
        <taxon>Pseudomonadota</taxon>
        <taxon>Gammaproteobacteria</taxon>
        <taxon>Aeromonadales</taxon>
        <taxon>Aeromonadaceae</taxon>
        <taxon>Aeromonas</taxon>
    </lineage>
</organism>